<feature type="transmembrane region" description="Helical" evidence="1">
    <location>
        <begin position="42"/>
        <end position="63"/>
    </location>
</feature>
<keyword evidence="1" id="KW-0812">Transmembrane</keyword>
<reference evidence="2 3" key="1">
    <citation type="submission" date="2015-04" db="EMBL/GenBank/DDBJ databases">
        <title>Taxonomic description and genome sequence of Bacillus campisalis sp. nov., a novel member of the genus Bacillus isolated from solar saltern.</title>
        <authorList>
            <person name="Mathan Kumar R."/>
            <person name="Kaur G."/>
            <person name="Kumar A."/>
            <person name="Singh N.K."/>
            <person name="Kaur N."/>
            <person name="Kumar N."/>
            <person name="Mayilraj S."/>
        </authorList>
    </citation>
    <scope>NUCLEOTIDE SEQUENCE [LARGE SCALE GENOMIC DNA]</scope>
    <source>
        <strain evidence="2 3">SA2-6</strain>
    </source>
</reference>
<gene>
    <name evidence="2" type="ORF">WQ57_02040</name>
</gene>
<accession>A0A0M2SZ88</accession>
<dbReference type="OrthoDB" id="9884845at2"/>
<dbReference type="PATRIC" id="fig|1408103.3.peg.467"/>
<proteinExistence type="predicted"/>
<name>A0A0M2SZ88_9BACI</name>
<keyword evidence="1" id="KW-0472">Membrane</keyword>
<organism evidence="2 3">
    <name type="scientific">Mesobacillus campisalis</name>
    <dbReference type="NCBI Taxonomy" id="1408103"/>
    <lineage>
        <taxon>Bacteria</taxon>
        <taxon>Bacillati</taxon>
        <taxon>Bacillota</taxon>
        <taxon>Bacilli</taxon>
        <taxon>Bacillales</taxon>
        <taxon>Bacillaceae</taxon>
        <taxon>Mesobacillus</taxon>
    </lineage>
</organism>
<dbReference type="EMBL" id="LAYY01000002">
    <property type="protein sequence ID" value="KKK39493.1"/>
    <property type="molecule type" value="Genomic_DNA"/>
</dbReference>
<keyword evidence="1" id="KW-1133">Transmembrane helix</keyword>
<evidence type="ECO:0000313" key="3">
    <source>
        <dbReference type="Proteomes" id="UP000034166"/>
    </source>
</evidence>
<keyword evidence="3" id="KW-1185">Reference proteome</keyword>
<sequence>MNRIKGRILTGAALLFSFALAVTVWAITIQSLGVDSTNKATIISGLLSMFGGMVGAFSAYLIARAQITKQLDLQDKKDRNRVLLETRLRKAEEVLEVLTRTKMAFFGLQGSWTSILHDHLNYIADHLREAVVYENLRNEELLEAIDHRRDEFITTYSGCYKYRPYFPDLIGSIERDHNNIFKNLTLDINSVLYVFIGGDSNFQTYEDLLKAIEGQIIQINSNFKVTMDMIDIQIINTENEINNLLINFEE</sequence>
<comment type="caution">
    <text evidence="2">The sequence shown here is derived from an EMBL/GenBank/DDBJ whole genome shotgun (WGS) entry which is preliminary data.</text>
</comment>
<dbReference type="AlphaFoldDB" id="A0A0M2SZ88"/>
<evidence type="ECO:0000313" key="2">
    <source>
        <dbReference type="EMBL" id="KKK39493.1"/>
    </source>
</evidence>
<evidence type="ECO:0000256" key="1">
    <source>
        <dbReference type="SAM" id="Phobius"/>
    </source>
</evidence>
<dbReference type="RefSeq" id="WP_046522066.1">
    <property type="nucleotide sequence ID" value="NZ_LAYY01000002.1"/>
</dbReference>
<protein>
    <submittedName>
        <fullName evidence="2">Uncharacterized protein</fullName>
    </submittedName>
</protein>
<dbReference type="Proteomes" id="UP000034166">
    <property type="component" value="Unassembled WGS sequence"/>
</dbReference>